<dbReference type="InterPro" id="IPR005804">
    <property type="entry name" value="FA_desaturase_dom"/>
</dbReference>
<dbReference type="GO" id="GO:0016020">
    <property type="term" value="C:membrane"/>
    <property type="evidence" value="ECO:0007669"/>
    <property type="project" value="UniProtKB-SubCell"/>
</dbReference>
<dbReference type="InterPro" id="IPR015876">
    <property type="entry name" value="Acyl-CoA_DS"/>
</dbReference>
<dbReference type="AlphaFoldDB" id="A0A381UA13"/>
<comment type="subcellular location">
    <subcellularLocation>
        <location evidence="1">Membrane</location>
        <topology evidence="1">Multi-pass membrane protein</topology>
    </subcellularLocation>
</comment>
<evidence type="ECO:0000256" key="7">
    <source>
        <dbReference type="ARBA" id="ARBA00023004"/>
    </source>
</evidence>
<evidence type="ECO:0000256" key="6">
    <source>
        <dbReference type="ARBA" id="ARBA00023002"/>
    </source>
</evidence>
<organism evidence="13">
    <name type="scientific">marine metagenome</name>
    <dbReference type="NCBI Taxonomy" id="408172"/>
    <lineage>
        <taxon>unclassified sequences</taxon>
        <taxon>metagenomes</taxon>
        <taxon>ecological metagenomes</taxon>
    </lineage>
</organism>
<evidence type="ECO:0000256" key="5">
    <source>
        <dbReference type="ARBA" id="ARBA00022989"/>
    </source>
</evidence>
<keyword evidence="10" id="KW-0275">Fatty acid biosynthesis</keyword>
<feature type="transmembrane region" description="Helical" evidence="11">
    <location>
        <begin position="12"/>
        <end position="33"/>
    </location>
</feature>
<evidence type="ECO:0000256" key="8">
    <source>
        <dbReference type="ARBA" id="ARBA00023098"/>
    </source>
</evidence>
<keyword evidence="4" id="KW-0276">Fatty acid metabolism</keyword>
<evidence type="ECO:0000256" key="2">
    <source>
        <dbReference type="ARBA" id="ARBA00022516"/>
    </source>
</evidence>
<protein>
    <recommendedName>
        <fullName evidence="12">Fatty acid desaturase domain-containing protein</fullName>
    </recommendedName>
</protein>
<dbReference type="GO" id="GO:0006633">
    <property type="term" value="P:fatty acid biosynthetic process"/>
    <property type="evidence" value="ECO:0007669"/>
    <property type="project" value="UniProtKB-KW"/>
</dbReference>
<proteinExistence type="predicted"/>
<keyword evidence="6" id="KW-0560">Oxidoreductase</keyword>
<evidence type="ECO:0000313" key="13">
    <source>
        <dbReference type="EMBL" id="SVA24581.1"/>
    </source>
</evidence>
<evidence type="ECO:0000256" key="11">
    <source>
        <dbReference type="SAM" id="Phobius"/>
    </source>
</evidence>
<reference evidence="13" key="1">
    <citation type="submission" date="2018-05" db="EMBL/GenBank/DDBJ databases">
        <authorList>
            <person name="Lanie J.A."/>
            <person name="Ng W.-L."/>
            <person name="Kazmierczak K.M."/>
            <person name="Andrzejewski T.M."/>
            <person name="Davidsen T.M."/>
            <person name="Wayne K.J."/>
            <person name="Tettelin H."/>
            <person name="Glass J.I."/>
            <person name="Rusch D."/>
            <person name="Podicherti R."/>
            <person name="Tsui H.-C.T."/>
            <person name="Winkler M.E."/>
        </authorList>
    </citation>
    <scope>NUCLEOTIDE SEQUENCE</scope>
</reference>
<evidence type="ECO:0000256" key="4">
    <source>
        <dbReference type="ARBA" id="ARBA00022832"/>
    </source>
</evidence>
<dbReference type="EMBL" id="UINC01005955">
    <property type="protein sequence ID" value="SVA24581.1"/>
    <property type="molecule type" value="Genomic_DNA"/>
</dbReference>
<evidence type="ECO:0000259" key="12">
    <source>
        <dbReference type="Pfam" id="PF00487"/>
    </source>
</evidence>
<evidence type="ECO:0000256" key="1">
    <source>
        <dbReference type="ARBA" id="ARBA00004141"/>
    </source>
</evidence>
<evidence type="ECO:0000256" key="3">
    <source>
        <dbReference type="ARBA" id="ARBA00022692"/>
    </source>
</evidence>
<keyword evidence="7" id="KW-0408">Iron</keyword>
<dbReference type="PRINTS" id="PR00075">
    <property type="entry name" value="FACDDSATRASE"/>
</dbReference>
<feature type="domain" description="Fatty acid desaturase" evidence="12">
    <location>
        <begin position="38"/>
        <end position="245"/>
    </location>
</feature>
<keyword evidence="8" id="KW-0443">Lipid metabolism</keyword>
<dbReference type="CDD" id="cd03505">
    <property type="entry name" value="Delta9-FADS-like"/>
    <property type="match status" value="1"/>
</dbReference>
<dbReference type="PANTHER" id="PTHR11351">
    <property type="entry name" value="ACYL-COA DESATURASE"/>
    <property type="match status" value="1"/>
</dbReference>
<dbReference type="GO" id="GO:0016717">
    <property type="term" value="F:oxidoreductase activity, acting on paired donors, with oxidation of a pair of donors resulting in the reduction of molecular oxygen to two molecules of water"/>
    <property type="evidence" value="ECO:0007669"/>
    <property type="project" value="InterPro"/>
</dbReference>
<keyword evidence="2" id="KW-0444">Lipid biosynthesis</keyword>
<dbReference type="Pfam" id="PF00487">
    <property type="entry name" value="FA_desaturase"/>
    <property type="match status" value="1"/>
</dbReference>
<keyword evidence="3 11" id="KW-0812">Transmembrane</keyword>
<evidence type="ECO:0000256" key="9">
    <source>
        <dbReference type="ARBA" id="ARBA00023136"/>
    </source>
</evidence>
<accession>A0A381UA13</accession>
<gene>
    <name evidence="13" type="ORF">METZ01_LOCUS77435</name>
</gene>
<feature type="transmembrane region" description="Helical" evidence="11">
    <location>
        <begin position="39"/>
        <end position="61"/>
    </location>
</feature>
<sequence length="298" mass="34417">MPTLSRVKPKLTFNKGVAGFFIFLHLGALLAFFPFAFSWSAVALMLFMHWLTASIGICFGYHRYLTHRGMDLPKWVANTIVFFGSLACQNGPIKWVAHHRMHHAGSDTERDPHSAEDNLWWPHLGWMLYEHPEFDDPKIIQNYTRDFSDDKFYQFLDNHYIKNQFVLGFIFLAIGGLPWVVWGIFLRLVLVYHGTWFVNSAAHAFGYKNFKLENDLSTNCWWVAILAYGEGWHNNHHAFPKSAKHGLRPMEIDMTWMAIWTFKKLGLAKNIRVAKLKSSSSKTSIDSAFEGKMVKQAA</sequence>
<name>A0A381UA13_9ZZZZ</name>
<dbReference type="PANTHER" id="PTHR11351:SF31">
    <property type="entry name" value="DESATURASE 1, ISOFORM A-RELATED"/>
    <property type="match status" value="1"/>
</dbReference>
<keyword evidence="9 11" id="KW-0472">Membrane</keyword>
<feature type="transmembrane region" description="Helical" evidence="11">
    <location>
        <begin position="165"/>
        <end position="190"/>
    </location>
</feature>
<keyword evidence="5 11" id="KW-1133">Transmembrane helix</keyword>
<evidence type="ECO:0000256" key="10">
    <source>
        <dbReference type="ARBA" id="ARBA00023160"/>
    </source>
</evidence>